<gene>
    <name evidence="1" type="ORF">LY56_02125</name>
</gene>
<dbReference type="Proteomes" id="UP000249364">
    <property type="component" value="Unassembled WGS sequence"/>
</dbReference>
<protein>
    <recommendedName>
        <fullName evidence="3">Lipoprotein</fullName>
    </recommendedName>
</protein>
<reference evidence="1 2" key="1">
    <citation type="submission" date="2018-06" db="EMBL/GenBank/DDBJ databases">
        <title>Genomic Encyclopedia of Archaeal and Bacterial Type Strains, Phase II (KMG-II): from individual species to whole genera.</title>
        <authorList>
            <person name="Goeker M."/>
        </authorList>
    </citation>
    <scope>NUCLEOTIDE SEQUENCE [LARGE SCALE GENOMIC DNA]</scope>
    <source>
        <strain evidence="1 2">DSM 13087</strain>
    </source>
</reference>
<evidence type="ECO:0000313" key="1">
    <source>
        <dbReference type="EMBL" id="PZX42136.1"/>
    </source>
</evidence>
<dbReference type="OrthoDB" id="7875248at2"/>
<proteinExistence type="predicted"/>
<name>A0A2W7Q370_9RHOB</name>
<keyword evidence="2" id="KW-1185">Reference proteome</keyword>
<dbReference type="PROSITE" id="PS51257">
    <property type="entry name" value="PROKAR_LIPOPROTEIN"/>
    <property type="match status" value="1"/>
</dbReference>
<dbReference type="EMBL" id="QKZQ01000009">
    <property type="protein sequence ID" value="PZX42136.1"/>
    <property type="molecule type" value="Genomic_DNA"/>
</dbReference>
<evidence type="ECO:0008006" key="3">
    <source>
        <dbReference type="Google" id="ProtNLM"/>
    </source>
</evidence>
<dbReference type="RefSeq" id="WP_143079891.1">
    <property type="nucleotide sequence ID" value="NZ_MEHT01000012.1"/>
</dbReference>
<sequence length="113" mass="12084">MRVFLLISSTTVLLGCAEFFQRGGGSQDCQQASHALRVHDSKIEAARMPGSSSFTASLASRGYNTYHCTTVSGDQIACSAVMPNVRAGDSARLNRLMGERSVIEARAARACQI</sequence>
<dbReference type="AlphaFoldDB" id="A0A2W7Q370"/>
<comment type="caution">
    <text evidence="1">The sequence shown here is derived from an EMBL/GenBank/DDBJ whole genome shotgun (WGS) entry which is preliminary data.</text>
</comment>
<evidence type="ECO:0000313" key="2">
    <source>
        <dbReference type="Proteomes" id="UP000249364"/>
    </source>
</evidence>
<accession>A0A2W7Q370</accession>
<organism evidence="1 2">
    <name type="scientific">Roseinatronobacter thiooxidans</name>
    <dbReference type="NCBI Taxonomy" id="121821"/>
    <lineage>
        <taxon>Bacteria</taxon>
        <taxon>Pseudomonadati</taxon>
        <taxon>Pseudomonadota</taxon>
        <taxon>Alphaproteobacteria</taxon>
        <taxon>Rhodobacterales</taxon>
        <taxon>Paracoccaceae</taxon>
        <taxon>Roseinatronobacter</taxon>
    </lineage>
</organism>